<dbReference type="RefSeq" id="WP_233675988.1">
    <property type="nucleotide sequence ID" value="NZ_JAJUOS010000003.1"/>
</dbReference>
<dbReference type="Proteomes" id="UP001521181">
    <property type="component" value="Unassembled WGS sequence"/>
</dbReference>
<proteinExistence type="predicted"/>
<sequence>MRALALALLLPAPVLAQGALPVDYDPTVIEACLSAKSTESRDECIGVGAAHCMLTSDGGSSNAGMGFCYGAERADWDARLNTAYQELMAAETAADAEMAEIGSAAAPMAPALQEMQRAWIAFRDASCFYEMTQWGGGSGAGPAGSACTMRMTALQVLELMARLDEKAR</sequence>
<feature type="chain" id="PRO_5047213876" evidence="1">
    <location>
        <begin position="17"/>
        <end position="168"/>
    </location>
</feature>
<feature type="signal peptide" evidence="1">
    <location>
        <begin position="1"/>
        <end position="16"/>
    </location>
</feature>
<organism evidence="3 4">
    <name type="scientific">Rhodobacter flavimaris</name>
    <dbReference type="NCBI Taxonomy" id="2907145"/>
    <lineage>
        <taxon>Bacteria</taxon>
        <taxon>Pseudomonadati</taxon>
        <taxon>Pseudomonadota</taxon>
        <taxon>Alphaproteobacteria</taxon>
        <taxon>Rhodobacterales</taxon>
        <taxon>Rhodobacter group</taxon>
        <taxon>Rhodobacter</taxon>
    </lineage>
</organism>
<evidence type="ECO:0000313" key="4">
    <source>
        <dbReference type="Proteomes" id="UP001521181"/>
    </source>
</evidence>
<dbReference type="InterPro" id="IPR009739">
    <property type="entry name" value="LprI-like_N"/>
</dbReference>
<dbReference type="Pfam" id="PF07007">
    <property type="entry name" value="LprI"/>
    <property type="match status" value="1"/>
</dbReference>
<evidence type="ECO:0000313" key="3">
    <source>
        <dbReference type="EMBL" id="MCE5972993.1"/>
    </source>
</evidence>
<keyword evidence="1" id="KW-0732">Signal</keyword>
<gene>
    <name evidence="3" type="ORF">LZA78_05830</name>
</gene>
<evidence type="ECO:0000256" key="1">
    <source>
        <dbReference type="SAM" id="SignalP"/>
    </source>
</evidence>
<accession>A0ABS8YWS0</accession>
<comment type="caution">
    <text evidence="3">The sequence shown here is derived from an EMBL/GenBank/DDBJ whole genome shotgun (WGS) entry which is preliminary data.</text>
</comment>
<protein>
    <submittedName>
        <fullName evidence="3">DUF1311 domain-containing protein</fullName>
    </submittedName>
</protein>
<keyword evidence="4" id="KW-1185">Reference proteome</keyword>
<evidence type="ECO:0000259" key="2">
    <source>
        <dbReference type="Pfam" id="PF07007"/>
    </source>
</evidence>
<feature type="domain" description="Lysozyme inhibitor LprI-like N-terminal" evidence="2">
    <location>
        <begin position="52"/>
        <end position="159"/>
    </location>
</feature>
<name>A0ABS8YWS0_9RHOB</name>
<dbReference type="Gene3D" id="1.20.1270.180">
    <property type="match status" value="1"/>
</dbReference>
<reference evidence="3 4" key="1">
    <citation type="submission" date="2021-12" db="EMBL/GenBank/DDBJ databases">
        <title>Sinirhodobacter sp. WL0062 is a bacterium isolated from seawater.</title>
        <authorList>
            <person name="Wang L."/>
            <person name="He W."/>
            <person name="Zhang D.-F."/>
        </authorList>
    </citation>
    <scope>NUCLEOTIDE SEQUENCE [LARGE SCALE GENOMIC DNA]</scope>
    <source>
        <strain evidence="3 4">WL0062</strain>
    </source>
</reference>
<dbReference type="EMBL" id="JAJUOS010000003">
    <property type="protein sequence ID" value="MCE5972993.1"/>
    <property type="molecule type" value="Genomic_DNA"/>
</dbReference>